<keyword evidence="2" id="KW-1185">Reference proteome</keyword>
<organism evidence="1 2">
    <name type="scientific">Acidisarcina polymorpha</name>
    <dbReference type="NCBI Taxonomy" id="2211140"/>
    <lineage>
        <taxon>Bacteria</taxon>
        <taxon>Pseudomonadati</taxon>
        <taxon>Acidobacteriota</taxon>
        <taxon>Terriglobia</taxon>
        <taxon>Terriglobales</taxon>
        <taxon>Acidobacteriaceae</taxon>
        <taxon>Acidisarcina</taxon>
    </lineage>
</organism>
<dbReference type="Proteomes" id="UP000253606">
    <property type="component" value="Chromosome"/>
</dbReference>
<protein>
    <submittedName>
        <fullName evidence="1">Uncharacterized protein</fullName>
    </submittedName>
</protein>
<gene>
    <name evidence="1" type="ORF">ACPOL_6184</name>
</gene>
<name>A0A2Z5G8X9_9BACT</name>
<accession>A0A2Z5G8X9</accession>
<evidence type="ECO:0000313" key="1">
    <source>
        <dbReference type="EMBL" id="AXC15428.1"/>
    </source>
</evidence>
<evidence type="ECO:0000313" key="2">
    <source>
        <dbReference type="Proteomes" id="UP000253606"/>
    </source>
</evidence>
<reference evidence="1 2" key="1">
    <citation type="journal article" date="2018" name="Front. Microbiol.">
        <title>Hydrolytic Capabilities as a Key to Environmental Success: Chitinolytic and Cellulolytic Acidobacteria From Acidic Sub-arctic Soils and Boreal Peatlands.</title>
        <authorList>
            <person name="Belova S.E."/>
            <person name="Ravin N.V."/>
            <person name="Pankratov T.A."/>
            <person name="Rakitin A.L."/>
            <person name="Ivanova A.A."/>
            <person name="Beletsky A.V."/>
            <person name="Mardanov A.V."/>
            <person name="Sinninghe Damste J.S."/>
            <person name="Dedysh S.N."/>
        </authorList>
    </citation>
    <scope>NUCLEOTIDE SEQUENCE [LARGE SCALE GENOMIC DNA]</scope>
    <source>
        <strain evidence="1 2">SBC82</strain>
    </source>
</reference>
<sequence>MPSPARLLDGRFNTVLFQLPLKFEQSLDCSVEVTINRDPLAPLGLGVDREQVDGHVAV</sequence>
<dbReference type="KEGG" id="abas:ACPOL_6184"/>
<dbReference type="AlphaFoldDB" id="A0A2Z5G8X9"/>
<proteinExistence type="predicted"/>
<dbReference type="EMBL" id="CP030840">
    <property type="protein sequence ID" value="AXC15428.1"/>
    <property type="molecule type" value="Genomic_DNA"/>
</dbReference>